<protein>
    <submittedName>
        <fullName evidence="1">Uncharacterized protein</fullName>
    </submittedName>
</protein>
<evidence type="ECO:0000313" key="1">
    <source>
        <dbReference type="EMBL" id="GEZ90077.1"/>
    </source>
</evidence>
<proteinExistence type="predicted"/>
<accession>A0A699IVV9</accession>
<name>A0A699IVV9_TANCI</name>
<dbReference type="EMBL" id="BKCJ010339363">
    <property type="protein sequence ID" value="GEZ90077.1"/>
    <property type="molecule type" value="Genomic_DNA"/>
</dbReference>
<gene>
    <name evidence="1" type="ORF">Tci_562050</name>
</gene>
<sequence>MALMRLLKAASLPSLSSRQESKSEIHLCANIKASSIAMVSQGGEGDGGSDGDGVGNGGCEGDQVFLQGGVAINSAMADSMEGGSVYGARTILLSVNIKLMPLG</sequence>
<dbReference type="AlphaFoldDB" id="A0A699IVV9"/>
<reference evidence="1" key="1">
    <citation type="journal article" date="2019" name="Sci. Rep.">
        <title>Draft genome of Tanacetum cinerariifolium, the natural source of mosquito coil.</title>
        <authorList>
            <person name="Yamashiro T."/>
            <person name="Shiraishi A."/>
            <person name="Satake H."/>
            <person name="Nakayama K."/>
        </authorList>
    </citation>
    <scope>NUCLEOTIDE SEQUENCE</scope>
</reference>
<organism evidence="1">
    <name type="scientific">Tanacetum cinerariifolium</name>
    <name type="common">Dalmatian daisy</name>
    <name type="synonym">Chrysanthemum cinerariifolium</name>
    <dbReference type="NCBI Taxonomy" id="118510"/>
    <lineage>
        <taxon>Eukaryota</taxon>
        <taxon>Viridiplantae</taxon>
        <taxon>Streptophyta</taxon>
        <taxon>Embryophyta</taxon>
        <taxon>Tracheophyta</taxon>
        <taxon>Spermatophyta</taxon>
        <taxon>Magnoliopsida</taxon>
        <taxon>eudicotyledons</taxon>
        <taxon>Gunneridae</taxon>
        <taxon>Pentapetalae</taxon>
        <taxon>asterids</taxon>
        <taxon>campanulids</taxon>
        <taxon>Asterales</taxon>
        <taxon>Asteraceae</taxon>
        <taxon>Asteroideae</taxon>
        <taxon>Anthemideae</taxon>
        <taxon>Anthemidinae</taxon>
        <taxon>Tanacetum</taxon>
    </lineage>
</organism>
<comment type="caution">
    <text evidence="1">The sequence shown here is derived from an EMBL/GenBank/DDBJ whole genome shotgun (WGS) entry which is preliminary data.</text>
</comment>